<dbReference type="PROSITE" id="PS50055">
    <property type="entry name" value="TYR_PHOSPHATASE_PTP"/>
    <property type="match status" value="1"/>
</dbReference>
<evidence type="ECO:0000256" key="1">
    <source>
        <dbReference type="SAM" id="MobiDB-lite"/>
    </source>
</evidence>
<dbReference type="PANTHER" id="PTHR46163:SF5">
    <property type="entry name" value="TYROSINE-PROTEIN PHOSPHATASE"/>
    <property type="match status" value="1"/>
</dbReference>
<dbReference type="PROSITE" id="PS50056">
    <property type="entry name" value="TYR_PHOSPHATASE_2"/>
    <property type="match status" value="1"/>
</dbReference>
<dbReference type="InterPro" id="IPR003595">
    <property type="entry name" value="Tyr_Pase_cat"/>
</dbReference>
<dbReference type="InterPro" id="IPR052782">
    <property type="entry name" value="Oocyte-zygote_transition_reg"/>
</dbReference>
<comment type="caution">
    <text evidence="4">The sequence shown here is derived from an EMBL/GenBank/DDBJ whole genome shotgun (WGS) entry which is preliminary data.</text>
</comment>
<dbReference type="InterPro" id="IPR000242">
    <property type="entry name" value="PTP_cat"/>
</dbReference>
<dbReference type="PANTHER" id="PTHR46163">
    <property type="entry name" value="TYROSINE-PROTEIN PHOSPHATASE-RELATED"/>
    <property type="match status" value="1"/>
</dbReference>
<dbReference type="GO" id="GO:0004725">
    <property type="term" value="F:protein tyrosine phosphatase activity"/>
    <property type="evidence" value="ECO:0007669"/>
    <property type="project" value="InterPro"/>
</dbReference>
<accession>A0AA39HRB0</accession>
<dbReference type="CDD" id="cd00047">
    <property type="entry name" value="PTPc"/>
    <property type="match status" value="1"/>
</dbReference>
<dbReference type="SUPFAM" id="SSF52799">
    <property type="entry name" value="(Phosphotyrosine protein) phosphatases II"/>
    <property type="match status" value="1"/>
</dbReference>
<dbReference type="SMART" id="SM00404">
    <property type="entry name" value="PTPc_motif"/>
    <property type="match status" value="1"/>
</dbReference>
<feature type="region of interest" description="Disordered" evidence="1">
    <location>
        <begin position="1"/>
        <end position="20"/>
    </location>
</feature>
<name>A0AA39HRB0_9BILA</name>
<feature type="region of interest" description="Disordered" evidence="1">
    <location>
        <begin position="51"/>
        <end position="81"/>
    </location>
</feature>
<evidence type="ECO:0000259" key="3">
    <source>
        <dbReference type="PROSITE" id="PS50056"/>
    </source>
</evidence>
<keyword evidence="5" id="KW-1185">Reference proteome</keyword>
<dbReference type="InterPro" id="IPR000387">
    <property type="entry name" value="Tyr_Pase_dom"/>
</dbReference>
<evidence type="ECO:0000313" key="4">
    <source>
        <dbReference type="EMBL" id="KAK0410631.1"/>
    </source>
</evidence>
<dbReference type="EMBL" id="JAUCMV010000003">
    <property type="protein sequence ID" value="KAK0410631.1"/>
    <property type="molecule type" value="Genomic_DNA"/>
</dbReference>
<organism evidence="4 5">
    <name type="scientific">Steinernema hermaphroditum</name>
    <dbReference type="NCBI Taxonomy" id="289476"/>
    <lineage>
        <taxon>Eukaryota</taxon>
        <taxon>Metazoa</taxon>
        <taxon>Ecdysozoa</taxon>
        <taxon>Nematoda</taxon>
        <taxon>Chromadorea</taxon>
        <taxon>Rhabditida</taxon>
        <taxon>Tylenchina</taxon>
        <taxon>Panagrolaimomorpha</taxon>
        <taxon>Strongyloidoidea</taxon>
        <taxon>Steinernematidae</taxon>
        <taxon>Steinernema</taxon>
    </lineage>
</organism>
<dbReference type="InterPro" id="IPR029021">
    <property type="entry name" value="Prot-tyrosine_phosphatase-like"/>
</dbReference>
<dbReference type="InterPro" id="IPR016130">
    <property type="entry name" value="Tyr_Pase_AS"/>
</dbReference>
<dbReference type="PRINTS" id="PR00700">
    <property type="entry name" value="PRTYPHPHTASE"/>
</dbReference>
<feature type="compositionally biased region" description="Polar residues" evidence="1">
    <location>
        <begin position="9"/>
        <end position="20"/>
    </location>
</feature>
<dbReference type="Gene3D" id="3.90.190.10">
    <property type="entry name" value="Protein tyrosine phosphatase superfamily"/>
    <property type="match status" value="1"/>
</dbReference>
<evidence type="ECO:0000259" key="2">
    <source>
        <dbReference type="PROSITE" id="PS50055"/>
    </source>
</evidence>
<dbReference type="SMART" id="SM00194">
    <property type="entry name" value="PTPc"/>
    <property type="match status" value="1"/>
</dbReference>
<dbReference type="Proteomes" id="UP001175271">
    <property type="component" value="Unassembled WGS sequence"/>
</dbReference>
<sequence length="398" mass="44749">MTDHKKTSLKTTNRRCSSTGALRRRRLVGQAPKATNAVHSVNVIQGVPKNSAPTRKVCSAPPPASAETILEESSGLNDDQKIPKKDRRKLVLKNVQLWVGQALQKGVEGLAAEFQSISAQALPKGDFGVFAANTQAGKNRFKDVPCVEATRVHLEGDDDYIHANFVGTPMAPRRFICTQAPLESTTADFWKMVVQERIEKVLMLCDFVERNLSKSTNYFPLNQGETVSFFDFEVTNMEVRQMSFMDSPDLIVQTDLRVRSSRGMARVTHYHWRGFPDRSVPPVSGVLLSLLRDVRGSLRPIVVHCSAGIGRSGVAIAVEFLQERFNAGQAAESMRFLLPKLRSQRALCIQTEAQYLYIHRIMFLYFSQKKLLEKSDALKKFCSDYDVFVEKFSKSIRL</sequence>
<proteinExistence type="predicted"/>
<protein>
    <recommendedName>
        <fullName evidence="6">Tyrosine-protein phosphatase domain-containing protein</fullName>
    </recommendedName>
</protein>
<dbReference type="Pfam" id="PF00102">
    <property type="entry name" value="Y_phosphatase"/>
    <property type="match status" value="1"/>
</dbReference>
<evidence type="ECO:0008006" key="6">
    <source>
        <dbReference type="Google" id="ProtNLM"/>
    </source>
</evidence>
<evidence type="ECO:0000313" key="5">
    <source>
        <dbReference type="Proteomes" id="UP001175271"/>
    </source>
</evidence>
<dbReference type="PROSITE" id="PS00383">
    <property type="entry name" value="TYR_PHOSPHATASE_1"/>
    <property type="match status" value="1"/>
</dbReference>
<reference evidence="4" key="1">
    <citation type="submission" date="2023-06" db="EMBL/GenBank/DDBJ databases">
        <title>Genomic analysis of the entomopathogenic nematode Steinernema hermaphroditum.</title>
        <authorList>
            <person name="Schwarz E.M."/>
            <person name="Heppert J.K."/>
            <person name="Baniya A."/>
            <person name="Schwartz H.T."/>
            <person name="Tan C.-H."/>
            <person name="Antoshechkin I."/>
            <person name="Sternberg P.W."/>
            <person name="Goodrich-Blair H."/>
            <person name="Dillman A.R."/>
        </authorList>
    </citation>
    <scope>NUCLEOTIDE SEQUENCE</scope>
    <source>
        <strain evidence="4">PS9179</strain>
        <tissue evidence="4">Whole animal</tissue>
    </source>
</reference>
<feature type="domain" description="Tyrosine specific protein phosphatases" evidence="3">
    <location>
        <begin position="285"/>
        <end position="356"/>
    </location>
</feature>
<feature type="domain" description="Tyrosine-protein phosphatase" evidence="2">
    <location>
        <begin position="110"/>
        <end position="365"/>
    </location>
</feature>
<dbReference type="AlphaFoldDB" id="A0AA39HRB0"/>
<gene>
    <name evidence="4" type="ORF">QR680_005242</name>
</gene>